<organism evidence="1 2">
    <name type="scientific">Trichoderma citrinoviride</name>
    <dbReference type="NCBI Taxonomy" id="58853"/>
    <lineage>
        <taxon>Eukaryota</taxon>
        <taxon>Fungi</taxon>
        <taxon>Dikarya</taxon>
        <taxon>Ascomycota</taxon>
        <taxon>Pezizomycotina</taxon>
        <taxon>Sordariomycetes</taxon>
        <taxon>Hypocreomycetidae</taxon>
        <taxon>Hypocreales</taxon>
        <taxon>Hypocreaceae</taxon>
        <taxon>Trichoderma</taxon>
    </lineage>
</organism>
<keyword evidence="2" id="KW-1185">Reference proteome</keyword>
<evidence type="ECO:0000313" key="1">
    <source>
        <dbReference type="EMBL" id="PTB70168.1"/>
    </source>
</evidence>
<name>A0A2T4BLH5_9HYPO</name>
<dbReference type="Proteomes" id="UP000241546">
    <property type="component" value="Unassembled WGS sequence"/>
</dbReference>
<reference evidence="2" key="1">
    <citation type="submission" date="2016-07" db="EMBL/GenBank/DDBJ databases">
        <title>Multiple horizontal gene transfer events from other fungi enriched the ability of initially mycotrophic Trichoderma (Ascomycota) to feed on dead plant biomass.</title>
        <authorList>
            <consortium name="DOE Joint Genome Institute"/>
            <person name="Atanasova L."/>
            <person name="Chenthamara K."/>
            <person name="Zhang J."/>
            <person name="Grujic M."/>
            <person name="Henrissat B."/>
            <person name="Kuo A."/>
            <person name="Aerts A."/>
            <person name="Salamov A."/>
            <person name="Lipzen A."/>
            <person name="Labutti K."/>
            <person name="Barry K."/>
            <person name="Miao Y."/>
            <person name="Rahimi M.J."/>
            <person name="Shen Q."/>
            <person name="Grigoriev I.V."/>
            <person name="Kubicek C.P."/>
            <person name="Druzhinina I.S."/>
        </authorList>
    </citation>
    <scope>NUCLEOTIDE SEQUENCE [LARGE SCALE GENOMIC DNA]</scope>
    <source>
        <strain evidence="2">TUCIM 6016</strain>
    </source>
</reference>
<dbReference type="GeneID" id="36601224"/>
<protein>
    <submittedName>
        <fullName evidence="1">Uncharacterized protein</fullName>
    </submittedName>
</protein>
<dbReference type="AlphaFoldDB" id="A0A2T4BLH5"/>
<proteinExistence type="predicted"/>
<evidence type="ECO:0000313" key="2">
    <source>
        <dbReference type="Proteomes" id="UP000241546"/>
    </source>
</evidence>
<accession>A0A2T4BLH5</accession>
<dbReference type="RefSeq" id="XP_024753488.1">
    <property type="nucleotide sequence ID" value="XM_024893106.1"/>
</dbReference>
<sequence>MLIAVRNCPRISLNCPGADKLKHCLNWLRNQNRLQYIAESQQLQRFELKFPMYHENVEVSSFLRSCKILLGFGERASGHGGLSRFIGLIDPAPSLSRFSDPASLDPETQQACLDDRLNEDLMLIWSSRGSTRKRKLTRFPRPWSWHMELAGLSVYWHWRRREHVPTVRPIPLHFSCLCYDASVM</sequence>
<dbReference type="EMBL" id="KZ680207">
    <property type="protein sequence ID" value="PTB70168.1"/>
    <property type="molecule type" value="Genomic_DNA"/>
</dbReference>
<gene>
    <name evidence="1" type="ORF">BBK36DRAFT_1136846</name>
</gene>